<protein>
    <recommendedName>
        <fullName evidence="4">Toxin</fullName>
    </recommendedName>
</protein>
<evidence type="ECO:0000313" key="2">
    <source>
        <dbReference type="EMBL" id="GAB54293.1"/>
    </source>
</evidence>
<sequence length="85" mass="10042">MASIFRYTFLEYGETQADTYAIVIEEAIVNLANNPELGRSESHTRSDYFSYLVGKHIVFFKKRKNAVFVVRILHQQMKFELHLRN</sequence>
<name>H5T7L6_9ALTE</name>
<dbReference type="Gene3D" id="3.30.2310.20">
    <property type="entry name" value="RelE-like"/>
    <property type="match status" value="1"/>
</dbReference>
<dbReference type="InterPro" id="IPR035093">
    <property type="entry name" value="RelE/ParE_toxin_dom_sf"/>
</dbReference>
<dbReference type="STRING" id="56804.BAE46_04000"/>
<dbReference type="PIRSF" id="PIRSF029218">
    <property type="entry name" value="ParE"/>
    <property type="match status" value="1"/>
</dbReference>
<dbReference type="Pfam" id="PF05016">
    <property type="entry name" value="ParE_toxin"/>
    <property type="match status" value="1"/>
</dbReference>
<evidence type="ECO:0000313" key="3">
    <source>
        <dbReference type="Proteomes" id="UP000053586"/>
    </source>
</evidence>
<accession>H5T7L6</accession>
<reference evidence="2 3" key="2">
    <citation type="journal article" date="2017" name="Antonie Van Leeuwenhoek">
        <title>Rhizobium rhizosphaerae sp. nov., a novel species isolated from rice rhizosphere.</title>
        <authorList>
            <person name="Zhao J.J."/>
            <person name="Zhang J."/>
            <person name="Zhang R.J."/>
            <person name="Zhang C.W."/>
            <person name="Yin H.Q."/>
            <person name="Zhang X.X."/>
        </authorList>
    </citation>
    <scope>NUCLEOTIDE SEQUENCE [LARGE SCALE GENOMIC DNA]</scope>
    <source>
        <strain evidence="2 3">ACAM 611</strain>
    </source>
</reference>
<keyword evidence="1" id="KW-1277">Toxin-antitoxin system</keyword>
<dbReference type="Proteomes" id="UP000053586">
    <property type="component" value="Unassembled WGS sequence"/>
</dbReference>
<dbReference type="InterPro" id="IPR028344">
    <property type="entry name" value="ParE1/4"/>
</dbReference>
<organism evidence="2 3">
    <name type="scientific">Glaciecola punicea ACAM 611</name>
    <dbReference type="NCBI Taxonomy" id="1121923"/>
    <lineage>
        <taxon>Bacteria</taxon>
        <taxon>Pseudomonadati</taxon>
        <taxon>Pseudomonadota</taxon>
        <taxon>Gammaproteobacteria</taxon>
        <taxon>Alteromonadales</taxon>
        <taxon>Alteromonadaceae</taxon>
        <taxon>Glaciecola</taxon>
    </lineage>
</organism>
<comment type="caution">
    <text evidence="2">The sequence shown here is derived from an EMBL/GenBank/DDBJ whole genome shotgun (WGS) entry which is preliminary data.</text>
</comment>
<dbReference type="AlphaFoldDB" id="H5T7L6"/>
<keyword evidence="3" id="KW-1185">Reference proteome</keyword>
<dbReference type="InterPro" id="IPR007712">
    <property type="entry name" value="RelE/ParE_toxin"/>
</dbReference>
<gene>
    <name evidence="2" type="ORF">GPUN_0139</name>
</gene>
<evidence type="ECO:0000256" key="1">
    <source>
        <dbReference type="ARBA" id="ARBA00022649"/>
    </source>
</evidence>
<dbReference type="EMBL" id="BAET01000002">
    <property type="protein sequence ID" value="GAB54293.1"/>
    <property type="molecule type" value="Genomic_DNA"/>
</dbReference>
<reference evidence="2 3" key="1">
    <citation type="journal article" date="2012" name="J. Bacteriol.">
        <title>Genome sequence of proteorhodopsin-containing sea ice bacterium Glaciecola punicea ACAM 611T.</title>
        <authorList>
            <person name="Qin Q.-L."/>
            <person name="Xie B.-B."/>
            <person name="Shu Y.-L."/>
            <person name="Rong J.-C."/>
            <person name="Zhao D.-L."/>
            <person name="Zhang X.-Y."/>
            <person name="Chen X.-L."/>
            <person name="Zhou B.-C."/>
            <person name="Zhanga Y.-Z."/>
        </authorList>
    </citation>
    <scope>NUCLEOTIDE SEQUENCE [LARGE SCALE GENOMIC DNA]</scope>
    <source>
        <strain evidence="2 3">ACAM 611</strain>
    </source>
</reference>
<evidence type="ECO:0008006" key="4">
    <source>
        <dbReference type="Google" id="ProtNLM"/>
    </source>
</evidence>
<proteinExistence type="predicted"/>
<dbReference type="eggNOG" id="COG3668">
    <property type="taxonomic scope" value="Bacteria"/>
</dbReference>